<organism evidence="1">
    <name type="scientific">freshwater metagenome</name>
    <dbReference type="NCBI Taxonomy" id="449393"/>
    <lineage>
        <taxon>unclassified sequences</taxon>
        <taxon>metagenomes</taxon>
        <taxon>ecological metagenomes</taxon>
    </lineage>
</organism>
<evidence type="ECO:0000313" key="1">
    <source>
        <dbReference type="EMBL" id="CAB4760460.1"/>
    </source>
</evidence>
<name>A0A6J6UKS6_9ZZZZ</name>
<proteinExistence type="predicted"/>
<dbReference type="AlphaFoldDB" id="A0A6J6UKS6"/>
<gene>
    <name evidence="1" type="ORF">UFOPK2761_02600</name>
</gene>
<protein>
    <submittedName>
        <fullName evidence="1">Unannotated protein</fullName>
    </submittedName>
</protein>
<dbReference type="Gene3D" id="3.40.1000.10">
    <property type="entry name" value="Mog1/PsbP, alpha/beta/alpha sandwich"/>
    <property type="match status" value="1"/>
</dbReference>
<reference evidence="1" key="1">
    <citation type="submission" date="2020-05" db="EMBL/GenBank/DDBJ databases">
        <authorList>
            <person name="Chiriac C."/>
            <person name="Salcher M."/>
            <person name="Ghai R."/>
            <person name="Kavagutti S V."/>
        </authorList>
    </citation>
    <scope>NUCLEOTIDE SEQUENCE</scope>
</reference>
<sequence length="169" mass="18414">MSSTALPLPVRFALPDDAWAPVDPESLGVRNAAFLAVRDAAAGEYHPTITVSGGWRSDAASLEQIADESVEKLRVEGAEEVELLQRRSLGTEHAPALTQAVGAVATVEGRRQDLRQAQVVQGLVDVEDPARRVVMIYTLTCTYRQWEQMVPEFQAFMATVEVVPQQPGS</sequence>
<dbReference type="EMBL" id="CAEZYQ010000023">
    <property type="protein sequence ID" value="CAB4760460.1"/>
    <property type="molecule type" value="Genomic_DNA"/>
</dbReference>
<accession>A0A6J6UKS6</accession>